<dbReference type="InterPro" id="IPR001841">
    <property type="entry name" value="Znf_RING"/>
</dbReference>
<evidence type="ECO:0000313" key="6">
    <source>
        <dbReference type="Proteomes" id="UP000054047"/>
    </source>
</evidence>
<sequence>MLLLQVVDVTQYLWGYEQRMVDKCVAEDGDEQEASCSDDACCVCLSRVATVHAYPCGHKISCRLCATMMLKASAKAQEKHFRCIMCRANVYRLRYVRPDPVVIVCKVSFTQFPYSFRFLPLFAHF</sequence>
<evidence type="ECO:0000256" key="1">
    <source>
        <dbReference type="ARBA" id="ARBA00022771"/>
    </source>
</evidence>
<dbReference type="InterPro" id="IPR013083">
    <property type="entry name" value="Znf_RING/FYVE/PHD"/>
</dbReference>
<accession>A0A0C2DS55</accession>
<evidence type="ECO:0000313" key="5">
    <source>
        <dbReference type="EMBL" id="KIH65612.1"/>
    </source>
</evidence>
<dbReference type="PROSITE" id="PS50089">
    <property type="entry name" value="ZF_RING_2"/>
    <property type="match status" value="1"/>
</dbReference>
<dbReference type="EMBL" id="KN727469">
    <property type="protein sequence ID" value="KIH65612.1"/>
    <property type="molecule type" value="Genomic_DNA"/>
</dbReference>
<dbReference type="SUPFAM" id="SSF57850">
    <property type="entry name" value="RING/U-box"/>
    <property type="match status" value="1"/>
</dbReference>
<organism evidence="5 6">
    <name type="scientific">Ancylostoma duodenale</name>
    <dbReference type="NCBI Taxonomy" id="51022"/>
    <lineage>
        <taxon>Eukaryota</taxon>
        <taxon>Metazoa</taxon>
        <taxon>Ecdysozoa</taxon>
        <taxon>Nematoda</taxon>
        <taxon>Chromadorea</taxon>
        <taxon>Rhabditida</taxon>
        <taxon>Rhabditina</taxon>
        <taxon>Rhabditomorpha</taxon>
        <taxon>Strongyloidea</taxon>
        <taxon>Ancylostomatidae</taxon>
        <taxon>Ancylostomatinae</taxon>
        <taxon>Ancylostoma</taxon>
    </lineage>
</organism>
<evidence type="ECO:0000256" key="3">
    <source>
        <dbReference type="PROSITE-ProRule" id="PRU00175"/>
    </source>
</evidence>
<name>A0A0C2DS55_9BILA</name>
<reference evidence="5 6" key="1">
    <citation type="submission" date="2013-12" db="EMBL/GenBank/DDBJ databases">
        <title>Draft genome of the parsitic nematode Ancylostoma duodenale.</title>
        <authorList>
            <person name="Mitreva M."/>
        </authorList>
    </citation>
    <scope>NUCLEOTIDE SEQUENCE [LARGE SCALE GENOMIC DNA]</scope>
    <source>
        <strain evidence="5 6">Zhejiang</strain>
    </source>
</reference>
<keyword evidence="6" id="KW-1185">Reference proteome</keyword>
<protein>
    <submittedName>
        <fullName evidence="5">Zinc finger, C3HC4 type</fullName>
    </submittedName>
</protein>
<evidence type="ECO:0000256" key="2">
    <source>
        <dbReference type="ARBA" id="ARBA00022833"/>
    </source>
</evidence>
<dbReference type="Pfam" id="PF13920">
    <property type="entry name" value="zf-C3HC4_3"/>
    <property type="match status" value="1"/>
</dbReference>
<gene>
    <name evidence="5" type="ORF">ANCDUO_04064</name>
</gene>
<feature type="domain" description="RING-type" evidence="4">
    <location>
        <begin position="41"/>
        <end position="87"/>
    </location>
</feature>
<keyword evidence="1 3" id="KW-0863">Zinc-finger</keyword>
<dbReference type="OrthoDB" id="6381204at2759"/>
<evidence type="ECO:0000259" key="4">
    <source>
        <dbReference type="PROSITE" id="PS50089"/>
    </source>
</evidence>
<dbReference type="GO" id="GO:0008270">
    <property type="term" value="F:zinc ion binding"/>
    <property type="evidence" value="ECO:0007669"/>
    <property type="project" value="UniProtKB-KW"/>
</dbReference>
<dbReference type="Proteomes" id="UP000054047">
    <property type="component" value="Unassembled WGS sequence"/>
</dbReference>
<proteinExistence type="predicted"/>
<dbReference type="Gene3D" id="3.30.40.10">
    <property type="entry name" value="Zinc/RING finger domain, C3HC4 (zinc finger)"/>
    <property type="match status" value="1"/>
</dbReference>
<keyword evidence="2" id="KW-0862">Zinc</keyword>
<keyword evidence="1 3" id="KW-0479">Metal-binding</keyword>
<dbReference type="AlphaFoldDB" id="A0A0C2DS55"/>